<keyword evidence="5" id="KW-0804">Transcription</keyword>
<keyword evidence="9" id="KW-1185">Reference proteome</keyword>
<keyword evidence="4" id="KW-0238">DNA-binding</keyword>
<feature type="domain" description="RNA polymerase sigma-70 region 2" evidence="6">
    <location>
        <begin position="17"/>
        <end position="82"/>
    </location>
</feature>
<evidence type="ECO:0000256" key="1">
    <source>
        <dbReference type="ARBA" id="ARBA00010641"/>
    </source>
</evidence>
<reference evidence="9" key="1">
    <citation type="journal article" date="2019" name="Int. J. Syst. Evol. Microbiol.">
        <title>The Global Catalogue of Microorganisms (GCM) 10K type strain sequencing project: providing services to taxonomists for standard genome sequencing and annotation.</title>
        <authorList>
            <consortium name="The Broad Institute Genomics Platform"/>
            <consortium name="The Broad Institute Genome Sequencing Center for Infectious Disease"/>
            <person name="Wu L."/>
            <person name="Ma J."/>
        </authorList>
    </citation>
    <scope>NUCLEOTIDE SEQUENCE [LARGE SCALE GENOMIC DNA]</scope>
    <source>
        <strain evidence="9">TISTR 1514</strain>
    </source>
</reference>
<gene>
    <name evidence="8" type="ORF">ACFSW7_08950</name>
</gene>
<dbReference type="SUPFAM" id="SSF88659">
    <property type="entry name" value="Sigma3 and sigma4 domains of RNA polymerase sigma factors"/>
    <property type="match status" value="1"/>
</dbReference>
<dbReference type="CDD" id="cd06171">
    <property type="entry name" value="Sigma70_r4"/>
    <property type="match status" value="1"/>
</dbReference>
<organism evidence="8 9">
    <name type="scientific">Gulosibacter faecalis</name>
    <dbReference type="NCBI Taxonomy" id="272240"/>
    <lineage>
        <taxon>Bacteria</taxon>
        <taxon>Bacillati</taxon>
        <taxon>Actinomycetota</taxon>
        <taxon>Actinomycetes</taxon>
        <taxon>Micrococcales</taxon>
        <taxon>Microbacteriaceae</taxon>
        <taxon>Gulosibacter</taxon>
    </lineage>
</organism>
<dbReference type="Gene3D" id="1.10.10.10">
    <property type="entry name" value="Winged helix-like DNA-binding domain superfamily/Winged helix DNA-binding domain"/>
    <property type="match status" value="1"/>
</dbReference>
<dbReference type="SUPFAM" id="SSF88946">
    <property type="entry name" value="Sigma2 domain of RNA polymerase sigma factors"/>
    <property type="match status" value="1"/>
</dbReference>
<dbReference type="InterPro" id="IPR013325">
    <property type="entry name" value="RNA_pol_sigma_r2"/>
</dbReference>
<dbReference type="Pfam" id="PF04542">
    <property type="entry name" value="Sigma70_r2"/>
    <property type="match status" value="1"/>
</dbReference>
<evidence type="ECO:0000313" key="8">
    <source>
        <dbReference type="EMBL" id="MFD2758505.1"/>
    </source>
</evidence>
<evidence type="ECO:0000256" key="3">
    <source>
        <dbReference type="ARBA" id="ARBA00023082"/>
    </source>
</evidence>
<evidence type="ECO:0000256" key="2">
    <source>
        <dbReference type="ARBA" id="ARBA00023015"/>
    </source>
</evidence>
<dbReference type="PANTHER" id="PTHR43133:SF8">
    <property type="entry name" value="RNA POLYMERASE SIGMA FACTOR HI_1459-RELATED"/>
    <property type="match status" value="1"/>
</dbReference>
<evidence type="ECO:0000256" key="4">
    <source>
        <dbReference type="ARBA" id="ARBA00023125"/>
    </source>
</evidence>
<name>A0ABW5UYI3_9MICO</name>
<dbReference type="Pfam" id="PF08281">
    <property type="entry name" value="Sigma70_r4_2"/>
    <property type="match status" value="1"/>
</dbReference>
<dbReference type="Gene3D" id="1.10.1740.10">
    <property type="match status" value="1"/>
</dbReference>
<proteinExistence type="inferred from homology"/>
<protein>
    <submittedName>
        <fullName evidence="8">RNA polymerase sigma factor</fullName>
    </submittedName>
</protein>
<comment type="similarity">
    <text evidence="1">Belongs to the sigma-70 factor family. ECF subfamily.</text>
</comment>
<evidence type="ECO:0000313" key="9">
    <source>
        <dbReference type="Proteomes" id="UP001597492"/>
    </source>
</evidence>
<dbReference type="Proteomes" id="UP001597492">
    <property type="component" value="Unassembled WGS sequence"/>
</dbReference>
<evidence type="ECO:0000259" key="7">
    <source>
        <dbReference type="Pfam" id="PF08281"/>
    </source>
</evidence>
<dbReference type="RefSeq" id="WP_019617752.1">
    <property type="nucleotide sequence ID" value="NZ_JBHUNE010000006.1"/>
</dbReference>
<dbReference type="NCBIfam" id="TIGR02937">
    <property type="entry name" value="sigma70-ECF"/>
    <property type="match status" value="1"/>
</dbReference>
<dbReference type="InterPro" id="IPR013324">
    <property type="entry name" value="RNA_pol_sigma_r3/r4-like"/>
</dbReference>
<sequence>MTARSSVVPKPAFEQVIEQHGLTVLRVCRATLGVHDADDAWSETFLAALQAYPRLPDGANIGAWLVRIARNKSIDIARAASRQPIPTAELPELPSQLGNPGLENDDLWRAVAGLPEKQRLVLTFRYLGGLSHGEIAALLGGSVPAARRAAADGVAALRSTYANLNQQGATR</sequence>
<evidence type="ECO:0000259" key="6">
    <source>
        <dbReference type="Pfam" id="PF04542"/>
    </source>
</evidence>
<dbReference type="InterPro" id="IPR039425">
    <property type="entry name" value="RNA_pol_sigma-70-like"/>
</dbReference>
<dbReference type="EMBL" id="JBHUNE010000006">
    <property type="protein sequence ID" value="MFD2758505.1"/>
    <property type="molecule type" value="Genomic_DNA"/>
</dbReference>
<dbReference type="PANTHER" id="PTHR43133">
    <property type="entry name" value="RNA POLYMERASE ECF-TYPE SIGMA FACTO"/>
    <property type="match status" value="1"/>
</dbReference>
<dbReference type="InterPro" id="IPR013249">
    <property type="entry name" value="RNA_pol_sigma70_r4_t2"/>
</dbReference>
<evidence type="ECO:0000256" key="5">
    <source>
        <dbReference type="ARBA" id="ARBA00023163"/>
    </source>
</evidence>
<dbReference type="InterPro" id="IPR036388">
    <property type="entry name" value="WH-like_DNA-bd_sf"/>
</dbReference>
<comment type="caution">
    <text evidence="8">The sequence shown here is derived from an EMBL/GenBank/DDBJ whole genome shotgun (WGS) entry which is preliminary data.</text>
</comment>
<dbReference type="InterPro" id="IPR014284">
    <property type="entry name" value="RNA_pol_sigma-70_dom"/>
</dbReference>
<feature type="domain" description="RNA polymerase sigma factor 70 region 4 type 2" evidence="7">
    <location>
        <begin position="106"/>
        <end position="156"/>
    </location>
</feature>
<keyword evidence="2" id="KW-0805">Transcription regulation</keyword>
<accession>A0ABW5UYI3</accession>
<keyword evidence="3" id="KW-0731">Sigma factor</keyword>
<dbReference type="InterPro" id="IPR007627">
    <property type="entry name" value="RNA_pol_sigma70_r2"/>
</dbReference>